<keyword evidence="1" id="KW-0175">Coiled coil</keyword>
<feature type="transmembrane region" description="Helical" evidence="2">
    <location>
        <begin position="201"/>
        <end position="225"/>
    </location>
</feature>
<name>A0A7M1MH84_CAMLA</name>
<sequence>MNFETLLATKEKKLQDCQELIEELKKEEEILNHENIKIINRRLQELINKEILFFNNLEYTKFKNNPHEINDLEDEIYFCFNLYVKNIDKIKLEKLNKHKSELTKSHRIRKYMQDFTNTLKSIFKNPKELIFKSESKFIKYKESYRARKDTQYFTNISKLVLENSKDLFSLINIVGFFIVIFILTQHFIQTKTIPFIDSQKIIALAVTGILFGGIFCFFYIAIFVFSRELHKYFLKTPRIIPIVICFTASTTAFVTLSDLSLFLIILVIVNIILLFFGRKYIISSNTIEICAMQIILIFILYAVIAFIYALVIIKTQKINDIYLFFACILILGLFSFLFYINDFKFFILANAIILIFSLYALNKNIISYLKIGNFDAELLLSKNKTLKDKLIDNNISFIENTEDIKVENVRILSDAKDVYYIQSKKEDNTSTEKSFIIDKKYVLDKNF</sequence>
<gene>
    <name evidence="3" type="ORF">HW242_04150</name>
</gene>
<feature type="transmembrane region" description="Helical" evidence="2">
    <location>
        <begin position="237"/>
        <end position="254"/>
    </location>
</feature>
<dbReference type="Proteomes" id="UP000594890">
    <property type="component" value="Chromosome"/>
</dbReference>
<feature type="transmembrane region" description="Helical" evidence="2">
    <location>
        <begin position="260"/>
        <end position="277"/>
    </location>
</feature>
<keyword evidence="2" id="KW-0472">Membrane</keyword>
<keyword evidence="2" id="KW-0812">Transmembrane</keyword>
<feature type="transmembrane region" description="Helical" evidence="2">
    <location>
        <begin position="321"/>
        <end position="340"/>
    </location>
</feature>
<evidence type="ECO:0000256" key="2">
    <source>
        <dbReference type="SAM" id="Phobius"/>
    </source>
</evidence>
<protein>
    <submittedName>
        <fullName evidence="3">Uncharacterized protein</fullName>
    </submittedName>
</protein>
<organism evidence="3 4">
    <name type="scientific">Campylobacter lari</name>
    <dbReference type="NCBI Taxonomy" id="201"/>
    <lineage>
        <taxon>Bacteria</taxon>
        <taxon>Pseudomonadati</taxon>
        <taxon>Campylobacterota</taxon>
        <taxon>Epsilonproteobacteria</taxon>
        <taxon>Campylobacterales</taxon>
        <taxon>Campylobacteraceae</taxon>
        <taxon>Campylobacter</taxon>
    </lineage>
</organism>
<reference evidence="3 4" key="1">
    <citation type="submission" date="2020-10" db="EMBL/GenBank/DDBJ databases">
        <title>Campylobacter and Helicobacter PacBio genomes.</title>
        <authorList>
            <person name="Lane C."/>
        </authorList>
    </citation>
    <scope>NUCLEOTIDE SEQUENCE [LARGE SCALE GENOMIC DNA]</scope>
    <source>
        <strain evidence="3 4">2014D-0218</strain>
    </source>
</reference>
<dbReference type="EMBL" id="CP063088">
    <property type="protein sequence ID" value="QOQ98924.1"/>
    <property type="molecule type" value="Genomic_DNA"/>
</dbReference>
<dbReference type="AlphaFoldDB" id="A0A7M1MH84"/>
<feature type="transmembrane region" description="Helical" evidence="2">
    <location>
        <begin position="345"/>
        <end position="361"/>
    </location>
</feature>
<feature type="transmembrane region" description="Helical" evidence="2">
    <location>
        <begin position="167"/>
        <end position="189"/>
    </location>
</feature>
<feature type="coiled-coil region" evidence="1">
    <location>
        <begin position="7"/>
        <end position="41"/>
    </location>
</feature>
<evidence type="ECO:0000313" key="4">
    <source>
        <dbReference type="Proteomes" id="UP000594890"/>
    </source>
</evidence>
<keyword evidence="2" id="KW-1133">Transmembrane helix</keyword>
<evidence type="ECO:0000313" key="3">
    <source>
        <dbReference type="EMBL" id="QOQ98924.1"/>
    </source>
</evidence>
<accession>A0A7M1MH84</accession>
<evidence type="ECO:0000256" key="1">
    <source>
        <dbReference type="SAM" id="Coils"/>
    </source>
</evidence>
<proteinExistence type="predicted"/>
<dbReference type="RefSeq" id="WP_080956322.1">
    <property type="nucleotide sequence ID" value="NZ_CP011372.1"/>
</dbReference>
<feature type="transmembrane region" description="Helical" evidence="2">
    <location>
        <begin position="289"/>
        <end position="309"/>
    </location>
</feature>